<keyword evidence="5 8" id="KW-0812">Transmembrane</keyword>
<comment type="caution">
    <text evidence="10">The sequence shown here is derived from an EMBL/GenBank/DDBJ whole genome shotgun (WGS) entry which is preliminary data.</text>
</comment>
<evidence type="ECO:0000256" key="1">
    <source>
        <dbReference type="ARBA" id="ARBA00004141"/>
    </source>
</evidence>
<keyword evidence="6 8" id="KW-1133">Transmembrane helix</keyword>
<sequence length="398" mass="44931">MSASILPDKARPLAPQPWLIPSMYLLCISGSLIPEGIVRSASVTLGLMYLALRIPKYTLGEVPQDYLFPIQALQAILHWIDFYVIHSPDDFSRAKDGTSPPPPKTAWGKLKQAWDLNTTMRGIGWNWQVKNIPEAASEGTTNWQFAGKEFMKAGIFYFMFDFCSSTMKNSAYGSTPAPDLFSDTLARRTIFDWLPAISSYYSMNMQYSLFAALTVICGLYTPQDWPPLMGRLKDVSSVRDFWGRFWHQLLRRKLTLPYNFLTSFVPIKHGTFISRYLQLFLAFFASAAIHHVGALNLPNSTVQNNRYQLLFFLSQPVAILFEDLVIYLGEQAGIKSSWKTKLLGKAWTMVWFSLILVPMSAFHYNAGFMEKAVLPSIITLALSIAGKVSRRGAAKSEL</sequence>
<dbReference type="OrthoDB" id="1077582at2759"/>
<evidence type="ECO:0000313" key="10">
    <source>
        <dbReference type="EMBL" id="KAF4633757.1"/>
    </source>
</evidence>
<evidence type="ECO:0000256" key="4">
    <source>
        <dbReference type="ARBA" id="ARBA00022679"/>
    </source>
</evidence>
<evidence type="ECO:0000256" key="8">
    <source>
        <dbReference type="SAM" id="Phobius"/>
    </source>
</evidence>
<comment type="similarity">
    <text evidence="3">Belongs to the wax synthase family.</text>
</comment>
<dbReference type="GO" id="GO:0006629">
    <property type="term" value="P:lipid metabolic process"/>
    <property type="evidence" value="ECO:0007669"/>
    <property type="project" value="InterPro"/>
</dbReference>
<comment type="subcellular location">
    <subcellularLocation>
        <location evidence="1">Membrane</location>
        <topology evidence="1">Multi-pass membrane protein</topology>
    </subcellularLocation>
</comment>
<feature type="transmembrane region" description="Helical" evidence="8">
    <location>
        <begin position="276"/>
        <end position="297"/>
    </location>
</feature>
<dbReference type="GO" id="GO:0016020">
    <property type="term" value="C:membrane"/>
    <property type="evidence" value="ECO:0007669"/>
    <property type="project" value="UniProtKB-SubCell"/>
</dbReference>
<dbReference type="InterPro" id="IPR032805">
    <property type="entry name" value="Wax_synthase_dom"/>
</dbReference>
<accession>A0A8H4RSL4</accession>
<feature type="transmembrane region" description="Helical" evidence="8">
    <location>
        <begin position="309"/>
        <end position="328"/>
    </location>
</feature>
<reference evidence="10 11" key="1">
    <citation type="submission" date="2020-03" db="EMBL/GenBank/DDBJ databases">
        <title>Draft Genome Sequence of Cudoniella acicularis.</title>
        <authorList>
            <person name="Buettner E."/>
            <person name="Kellner H."/>
        </authorList>
    </citation>
    <scope>NUCLEOTIDE SEQUENCE [LARGE SCALE GENOMIC DNA]</scope>
    <source>
        <strain evidence="10 11">DSM 108380</strain>
    </source>
</reference>
<dbReference type="PANTHER" id="PTHR31595">
    <property type="entry name" value="LONG-CHAIN-ALCOHOL O-FATTY-ACYLTRANSFERASE 3-RELATED"/>
    <property type="match status" value="1"/>
</dbReference>
<dbReference type="InterPro" id="IPR044851">
    <property type="entry name" value="Wax_synthase"/>
</dbReference>
<organism evidence="10 11">
    <name type="scientific">Cudoniella acicularis</name>
    <dbReference type="NCBI Taxonomy" id="354080"/>
    <lineage>
        <taxon>Eukaryota</taxon>
        <taxon>Fungi</taxon>
        <taxon>Dikarya</taxon>
        <taxon>Ascomycota</taxon>
        <taxon>Pezizomycotina</taxon>
        <taxon>Leotiomycetes</taxon>
        <taxon>Helotiales</taxon>
        <taxon>Tricladiaceae</taxon>
        <taxon>Cudoniella</taxon>
    </lineage>
</organism>
<dbReference type="AlphaFoldDB" id="A0A8H4RSL4"/>
<evidence type="ECO:0000256" key="5">
    <source>
        <dbReference type="ARBA" id="ARBA00022692"/>
    </source>
</evidence>
<dbReference type="Pfam" id="PF13813">
    <property type="entry name" value="MBOAT_2"/>
    <property type="match status" value="1"/>
</dbReference>
<evidence type="ECO:0000256" key="2">
    <source>
        <dbReference type="ARBA" id="ARBA00005179"/>
    </source>
</evidence>
<dbReference type="EMBL" id="JAAMPI010000234">
    <property type="protein sequence ID" value="KAF4633757.1"/>
    <property type="molecule type" value="Genomic_DNA"/>
</dbReference>
<keyword evidence="4" id="KW-0808">Transferase</keyword>
<evidence type="ECO:0000256" key="3">
    <source>
        <dbReference type="ARBA" id="ARBA00007282"/>
    </source>
</evidence>
<feature type="transmembrane region" description="Helical" evidence="8">
    <location>
        <begin position="349"/>
        <end position="366"/>
    </location>
</feature>
<evidence type="ECO:0000256" key="6">
    <source>
        <dbReference type="ARBA" id="ARBA00022989"/>
    </source>
</evidence>
<feature type="domain" description="Wax synthase" evidence="9">
    <location>
        <begin position="225"/>
        <end position="313"/>
    </location>
</feature>
<name>A0A8H4RSL4_9HELO</name>
<comment type="pathway">
    <text evidence="2">Secondary metabolite biosynthesis.</text>
</comment>
<dbReference type="Proteomes" id="UP000566819">
    <property type="component" value="Unassembled WGS sequence"/>
</dbReference>
<evidence type="ECO:0000313" key="11">
    <source>
        <dbReference type="Proteomes" id="UP000566819"/>
    </source>
</evidence>
<dbReference type="PANTHER" id="PTHR31595:SF57">
    <property type="entry name" value="OS04G0481900 PROTEIN"/>
    <property type="match status" value="1"/>
</dbReference>
<protein>
    <recommendedName>
        <fullName evidence="9">Wax synthase domain-containing protein</fullName>
    </recommendedName>
</protein>
<proteinExistence type="inferred from homology"/>
<keyword evidence="7 8" id="KW-0472">Membrane</keyword>
<dbReference type="GO" id="GO:0008374">
    <property type="term" value="F:O-acyltransferase activity"/>
    <property type="evidence" value="ECO:0007669"/>
    <property type="project" value="InterPro"/>
</dbReference>
<keyword evidence="11" id="KW-1185">Reference proteome</keyword>
<evidence type="ECO:0000259" key="9">
    <source>
        <dbReference type="Pfam" id="PF13813"/>
    </source>
</evidence>
<evidence type="ECO:0000256" key="7">
    <source>
        <dbReference type="ARBA" id="ARBA00023136"/>
    </source>
</evidence>
<gene>
    <name evidence="10" type="ORF">G7Y89_g4360</name>
</gene>